<feature type="transmembrane region" description="Helical" evidence="1">
    <location>
        <begin position="84"/>
        <end position="101"/>
    </location>
</feature>
<evidence type="ECO:0000256" key="1">
    <source>
        <dbReference type="SAM" id="Phobius"/>
    </source>
</evidence>
<reference evidence="2 3" key="1">
    <citation type="journal article" date="2016" name="Proc. Natl. Acad. Sci. U.S.A.">
        <title>Lipid metabolic changes in an early divergent fungus govern the establishment of a mutualistic symbiosis with endobacteria.</title>
        <authorList>
            <person name="Lastovetsky O.A."/>
            <person name="Gaspar M.L."/>
            <person name="Mondo S.J."/>
            <person name="LaButti K.M."/>
            <person name="Sandor L."/>
            <person name="Grigoriev I.V."/>
            <person name="Henry S.A."/>
            <person name="Pawlowska T.E."/>
        </authorList>
    </citation>
    <scope>NUCLEOTIDE SEQUENCE [LARGE SCALE GENOMIC DNA]</scope>
    <source>
        <strain evidence="2 3">ATCC 11559</strain>
    </source>
</reference>
<keyword evidence="1" id="KW-1133">Transmembrane helix</keyword>
<proteinExistence type="predicted"/>
<keyword evidence="1" id="KW-0812">Transmembrane</keyword>
<feature type="transmembrane region" description="Helical" evidence="1">
    <location>
        <begin position="45"/>
        <end position="63"/>
    </location>
</feature>
<protein>
    <submittedName>
        <fullName evidence="2">Uncharacterized protein</fullName>
    </submittedName>
</protein>
<accession>A0A1X0S8K9</accession>
<name>A0A1X0S8K9_RHIZD</name>
<organism evidence="2 3">
    <name type="scientific">Rhizopus microsporus</name>
    <dbReference type="NCBI Taxonomy" id="58291"/>
    <lineage>
        <taxon>Eukaryota</taxon>
        <taxon>Fungi</taxon>
        <taxon>Fungi incertae sedis</taxon>
        <taxon>Mucoromycota</taxon>
        <taxon>Mucoromycotina</taxon>
        <taxon>Mucoromycetes</taxon>
        <taxon>Mucorales</taxon>
        <taxon>Mucorineae</taxon>
        <taxon>Rhizopodaceae</taxon>
        <taxon>Rhizopus</taxon>
    </lineage>
</organism>
<dbReference type="Proteomes" id="UP000242381">
    <property type="component" value="Unassembled WGS sequence"/>
</dbReference>
<dbReference type="AlphaFoldDB" id="A0A1X0S8K9"/>
<evidence type="ECO:0000313" key="3">
    <source>
        <dbReference type="Proteomes" id="UP000242381"/>
    </source>
</evidence>
<gene>
    <name evidence="2" type="ORF">BCV71DRAFT_79694</name>
</gene>
<dbReference type="EMBL" id="KV921291">
    <property type="protein sequence ID" value="ORE20640.1"/>
    <property type="molecule type" value="Genomic_DNA"/>
</dbReference>
<evidence type="ECO:0000313" key="2">
    <source>
        <dbReference type="EMBL" id="ORE20640.1"/>
    </source>
</evidence>
<sequence length="118" mass="13865">MQQQKEKTQPCNDKQSLSLSLSPLLLSSLPSISSVSYYIYFTVYYFYIIILHQILTTVGMKPADDATQTLLRVHKEQDKLKTHLGLFFILFLLLFILYKYIHTHTQKRGLILLHIKNY</sequence>
<keyword evidence="1" id="KW-0472">Membrane</keyword>